<dbReference type="RefSeq" id="WP_205291945.1">
    <property type="nucleotide sequence ID" value="NZ_CP074406.1"/>
</dbReference>
<sequence length="702" mass="75678">MTTAEVAGRDDAPTAVPPPARSRPRRDIEGLRAIAVLSVLVYHAGLAWLPGGFAGVDVFFVISGFLITSLMVREVEQRGRLRLARFWARRARRLLPAGTLVLAFSALVTVFCLPAGDRKPFGGDIVAAAFYLVNWRLGDREVDYLAEDVGASPVQHYWSLAVEEQFYIVWPLLIALVVALVSQRRRLALFATVAVLTLASFAWTLHYVQEVPGQAFFVSTTRVWELGVGALLAVAYPVLVRLPQWLRQVAGWAGLAAIATVMLAYEPSWDWPGLGTLLPVLGTAGVILAGGTTPDRGVGAVIGIRPAVWIGALSYSLYLWHWPFIVGAQGLWGDDLRVRHLLLVVAVSAIPAWLSYRYLENPVRESRRLAANRPALVMGGVLTAVAGLTGAAVIASFALVGTVPVANAEESPGAAAIGTRPAGYWAEQRSVEAIRPSPLDAATDMPQIYDDSCVVNNYGDLKQCEYGAPDGERTVVLVGDSKAMQWFTPLHELARAQGWKLVVIGKNGCEFADVVRPGPDGNPNPSCDDWSQRSLAEILDLRPDLVVTVTRWSVAMPGGPYDEDTPLTRKAMVDGLVHHWQALRDAGIAVAPIVDNPGLSNRPECVQENLDDLRKCAFDMARQSKGSGAAAQLEAAERVEGVRPVDMNDLACPDGRTCPAVIGNVIVYRSGTHISDTYAETLTPMLGERMAAATDGLFGTAS</sequence>
<dbReference type="GO" id="GO:0016020">
    <property type="term" value="C:membrane"/>
    <property type="evidence" value="ECO:0007669"/>
    <property type="project" value="TreeGrafter"/>
</dbReference>
<evidence type="ECO:0000259" key="4">
    <source>
        <dbReference type="Pfam" id="PF19040"/>
    </source>
</evidence>
<proteinExistence type="predicted"/>
<dbReference type="PANTHER" id="PTHR23028:SF53">
    <property type="entry name" value="ACYL_TRANSF_3 DOMAIN-CONTAINING PROTEIN"/>
    <property type="match status" value="1"/>
</dbReference>
<feature type="transmembrane region" description="Helical" evidence="2">
    <location>
        <begin position="94"/>
        <end position="116"/>
    </location>
</feature>
<evidence type="ECO:0000313" key="6">
    <source>
        <dbReference type="Proteomes" id="UP000663791"/>
    </source>
</evidence>
<comment type="caution">
    <text evidence="5">The sequence shown here is derived from an EMBL/GenBank/DDBJ whole genome shotgun (WGS) entry which is preliminary data.</text>
</comment>
<evidence type="ECO:0000313" key="5">
    <source>
        <dbReference type="EMBL" id="MBM9460647.1"/>
    </source>
</evidence>
<name>A0A939BWJ2_9ACTN</name>
<dbReference type="InterPro" id="IPR050879">
    <property type="entry name" value="Acyltransferase_3"/>
</dbReference>
<keyword evidence="2" id="KW-0472">Membrane</keyword>
<organism evidence="5 6">
    <name type="scientific">Nocardioides faecalis</name>
    <dbReference type="NCBI Taxonomy" id="2803858"/>
    <lineage>
        <taxon>Bacteria</taxon>
        <taxon>Bacillati</taxon>
        <taxon>Actinomycetota</taxon>
        <taxon>Actinomycetes</taxon>
        <taxon>Propionibacteriales</taxon>
        <taxon>Nocardioidaceae</taxon>
        <taxon>Nocardioides</taxon>
    </lineage>
</organism>
<feature type="transmembrane region" description="Helical" evidence="2">
    <location>
        <begin position="271"/>
        <end position="291"/>
    </location>
</feature>
<dbReference type="Pfam" id="PF01757">
    <property type="entry name" value="Acyl_transf_3"/>
    <property type="match status" value="1"/>
</dbReference>
<feature type="domain" description="SGNH" evidence="4">
    <location>
        <begin position="453"/>
        <end position="686"/>
    </location>
</feature>
<feature type="domain" description="Acyltransferase 3" evidence="3">
    <location>
        <begin position="27"/>
        <end position="356"/>
    </location>
</feature>
<feature type="transmembrane region" description="Helical" evidence="2">
    <location>
        <begin position="31"/>
        <end position="49"/>
    </location>
</feature>
<keyword evidence="2" id="KW-0812">Transmembrane</keyword>
<feature type="transmembrane region" description="Helical" evidence="2">
    <location>
        <begin position="55"/>
        <end position="73"/>
    </location>
</feature>
<dbReference type="AlphaFoldDB" id="A0A939BWJ2"/>
<dbReference type="Proteomes" id="UP000663791">
    <property type="component" value="Unassembled WGS sequence"/>
</dbReference>
<keyword evidence="5" id="KW-0808">Transferase</keyword>
<feature type="region of interest" description="Disordered" evidence="1">
    <location>
        <begin position="1"/>
        <end position="24"/>
    </location>
</feature>
<gene>
    <name evidence="5" type="ORF">JK386_12100</name>
</gene>
<reference evidence="5" key="1">
    <citation type="submission" date="2021-01" db="EMBL/GenBank/DDBJ databases">
        <title>Novel species in genus Nocardioides.</title>
        <authorList>
            <person name="Zhang G."/>
        </authorList>
    </citation>
    <scope>NUCLEOTIDE SEQUENCE</scope>
    <source>
        <strain evidence="5">Zg-536</strain>
    </source>
</reference>
<feature type="transmembrane region" description="Helical" evidence="2">
    <location>
        <begin position="188"/>
        <end position="208"/>
    </location>
</feature>
<keyword evidence="5" id="KW-0012">Acyltransferase</keyword>
<dbReference type="GO" id="GO:0009103">
    <property type="term" value="P:lipopolysaccharide biosynthetic process"/>
    <property type="evidence" value="ECO:0007669"/>
    <property type="project" value="TreeGrafter"/>
</dbReference>
<feature type="transmembrane region" description="Helical" evidence="2">
    <location>
        <begin position="165"/>
        <end position="181"/>
    </location>
</feature>
<keyword evidence="2" id="KW-1133">Transmembrane helix</keyword>
<feature type="transmembrane region" description="Helical" evidence="2">
    <location>
        <begin position="249"/>
        <end position="265"/>
    </location>
</feature>
<feature type="transmembrane region" description="Helical" evidence="2">
    <location>
        <begin position="298"/>
        <end position="318"/>
    </location>
</feature>
<evidence type="ECO:0000256" key="1">
    <source>
        <dbReference type="SAM" id="MobiDB-lite"/>
    </source>
</evidence>
<accession>A0A939BWJ2</accession>
<dbReference type="GO" id="GO:0016747">
    <property type="term" value="F:acyltransferase activity, transferring groups other than amino-acyl groups"/>
    <property type="evidence" value="ECO:0007669"/>
    <property type="project" value="InterPro"/>
</dbReference>
<dbReference type="EMBL" id="JAERTX010000009">
    <property type="protein sequence ID" value="MBM9460647.1"/>
    <property type="molecule type" value="Genomic_DNA"/>
</dbReference>
<protein>
    <submittedName>
        <fullName evidence="5">Acyltransferase</fullName>
    </submittedName>
</protein>
<feature type="transmembrane region" description="Helical" evidence="2">
    <location>
        <begin position="223"/>
        <end position="242"/>
    </location>
</feature>
<dbReference type="PANTHER" id="PTHR23028">
    <property type="entry name" value="ACETYLTRANSFERASE"/>
    <property type="match status" value="1"/>
</dbReference>
<evidence type="ECO:0000256" key="2">
    <source>
        <dbReference type="SAM" id="Phobius"/>
    </source>
</evidence>
<dbReference type="InterPro" id="IPR043968">
    <property type="entry name" value="SGNH"/>
</dbReference>
<evidence type="ECO:0000259" key="3">
    <source>
        <dbReference type="Pfam" id="PF01757"/>
    </source>
</evidence>
<keyword evidence="6" id="KW-1185">Reference proteome</keyword>
<feature type="transmembrane region" description="Helical" evidence="2">
    <location>
        <begin position="376"/>
        <end position="400"/>
    </location>
</feature>
<dbReference type="InterPro" id="IPR002656">
    <property type="entry name" value="Acyl_transf_3_dom"/>
</dbReference>
<feature type="transmembrane region" description="Helical" evidence="2">
    <location>
        <begin position="338"/>
        <end position="356"/>
    </location>
</feature>
<dbReference type="Pfam" id="PF19040">
    <property type="entry name" value="SGNH"/>
    <property type="match status" value="1"/>
</dbReference>